<evidence type="ECO:0000256" key="1">
    <source>
        <dbReference type="ARBA" id="ARBA00023015"/>
    </source>
</evidence>
<keyword evidence="2 4" id="KW-0238">DNA-binding</keyword>
<dbReference type="PRINTS" id="PR00455">
    <property type="entry name" value="HTHTETR"/>
</dbReference>
<organism evidence="6 7">
    <name type="scientific">Hydrogenophaga electricum</name>
    <dbReference type="NCBI Taxonomy" id="1230953"/>
    <lineage>
        <taxon>Bacteria</taxon>
        <taxon>Pseudomonadati</taxon>
        <taxon>Pseudomonadota</taxon>
        <taxon>Betaproteobacteria</taxon>
        <taxon>Burkholderiales</taxon>
        <taxon>Comamonadaceae</taxon>
        <taxon>Hydrogenophaga</taxon>
    </lineage>
</organism>
<evidence type="ECO:0000256" key="2">
    <source>
        <dbReference type="ARBA" id="ARBA00023125"/>
    </source>
</evidence>
<dbReference type="RefSeq" id="WP_284306739.1">
    <property type="nucleotide sequence ID" value="NZ_BSPB01000004.1"/>
</dbReference>
<proteinExistence type="predicted"/>
<feature type="DNA-binding region" description="H-T-H motif" evidence="4">
    <location>
        <begin position="37"/>
        <end position="56"/>
    </location>
</feature>
<sequence>MNSIEALSVAPGLTEHRSRLLQAMAVMAADKGLANTTIADIVREAGVSKRTFYEHFAGKEDCFLSLYRAASASAVRTLQEASVSGQPWQAQVEHTLGAYFAHLAAGPRLLRALFVEVHHLGPEGLSVRREVMQQLADLILARVQAAAVAGESHGAGDAGLSPAMAMAAVGAIHELVLQAIERHQEAQLAELTPAAAAIVRALARTG</sequence>
<dbReference type="Proteomes" id="UP001156903">
    <property type="component" value="Unassembled WGS sequence"/>
</dbReference>
<evidence type="ECO:0000259" key="5">
    <source>
        <dbReference type="PROSITE" id="PS50977"/>
    </source>
</evidence>
<dbReference type="InterPro" id="IPR001647">
    <property type="entry name" value="HTH_TetR"/>
</dbReference>
<dbReference type="PANTHER" id="PTHR30055">
    <property type="entry name" value="HTH-TYPE TRANSCRIPTIONAL REGULATOR RUTR"/>
    <property type="match status" value="1"/>
</dbReference>
<evidence type="ECO:0000256" key="4">
    <source>
        <dbReference type="PROSITE-ProRule" id="PRU00335"/>
    </source>
</evidence>
<evidence type="ECO:0000256" key="3">
    <source>
        <dbReference type="ARBA" id="ARBA00023163"/>
    </source>
</evidence>
<accession>A0ABQ6BZ93</accession>
<reference evidence="7" key="1">
    <citation type="journal article" date="2019" name="Int. J. Syst. Evol. Microbiol.">
        <title>The Global Catalogue of Microorganisms (GCM) 10K type strain sequencing project: providing services to taxonomists for standard genome sequencing and annotation.</title>
        <authorList>
            <consortium name="The Broad Institute Genomics Platform"/>
            <consortium name="The Broad Institute Genome Sequencing Center for Infectious Disease"/>
            <person name="Wu L."/>
            <person name="Ma J."/>
        </authorList>
    </citation>
    <scope>NUCLEOTIDE SEQUENCE [LARGE SCALE GENOMIC DNA]</scope>
    <source>
        <strain evidence="7">NBRC 109341</strain>
    </source>
</reference>
<gene>
    <name evidence="6" type="ORF">GCM10007935_07200</name>
</gene>
<dbReference type="Gene3D" id="1.10.357.10">
    <property type="entry name" value="Tetracycline Repressor, domain 2"/>
    <property type="match status" value="1"/>
</dbReference>
<name>A0ABQ6BZ93_9BURK</name>
<dbReference type="SUPFAM" id="SSF46689">
    <property type="entry name" value="Homeodomain-like"/>
    <property type="match status" value="1"/>
</dbReference>
<dbReference type="EMBL" id="BSPB01000004">
    <property type="protein sequence ID" value="GLS13291.1"/>
    <property type="molecule type" value="Genomic_DNA"/>
</dbReference>
<dbReference type="InterPro" id="IPR050109">
    <property type="entry name" value="HTH-type_TetR-like_transc_reg"/>
</dbReference>
<dbReference type="PANTHER" id="PTHR30055:SF234">
    <property type="entry name" value="HTH-TYPE TRANSCRIPTIONAL REGULATOR BETI"/>
    <property type="match status" value="1"/>
</dbReference>
<dbReference type="Pfam" id="PF00440">
    <property type="entry name" value="TetR_N"/>
    <property type="match status" value="1"/>
</dbReference>
<comment type="caution">
    <text evidence="6">The sequence shown here is derived from an EMBL/GenBank/DDBJ whole genome shotgun (WGS) entry which is preliminary data.</text>
</comment>
<keyword evidence="1" id="KW-0805">Transcription regulation</keyword>
<evidence type="ECO:0000313" key="6">
    <source>
        <dbReference type="EMBL" id="GLS13291.1"/>
    </source>
</evidence>
<evidence type="ECO:0000313" key="7">
    <source>
        <dbReference type="Proteomes" id="UP001156903"/>
    </source>
</evidence>
<keyword evidence="3" id="KW-0804">Transcription</keyword>
<feature type="domain" description="HTH tetR-type" evidence="5">
    <location>
        <begin position="14"/>
        <end position="74"/>
    </location>
</feature>
<dbReference type="InterPro" id="IPR009057">
    <property type="entry name" value="Homeodomain-like_sf"/>
</dbReference>
<dbReference type="PROSITE" id="PS50977">
    <property type="entry name" value="HTH_TETR_2"/>
    <property type="match status" value="1"/>
</dbReference>
<keyword evidence="7" id="KW-1185">Reference proteome</keyword>
<protein>
    <submittedName>
        <fullName evidence="6">TetR family transcriptional regulator</fullName>
    </submittedName>
</protein>